<comment type="caution">
    <text evidence="1">The sequence shown here is derived from an EMBL/GenBank/DDBJ whole genome shotgun (WGS) entry which is preliminary data.</text>
</comment>
<dbReference type="Proteomes" id="UP000652013">
    <property type="component" value="Unassembled WGS sequence"/>
</dbReference>
<organism evidence="1 2">
    <name type="scientific">Spirilliplanes yamanashiensis</name>
    <dbReference type="NCBI Taxonomy" id="42233"/>
    <lineage>
        <taxon>Bacteria</taxon>
        <taxon>Bacillati</taxon>
        <taxon>Actinomycetota</taxon>
        <taxon>Actinomycetes</taxon>
        <taxon>Micromonosporales</taxon>
        <taxon>Micromonosporaceae</taxon>
        <taxon>Spirilliplanes</taxon>
    </lineage>
</organism>
<sequence>MEVAGTVVTGAGMCGLWSPAAFSAVVDLDTWEEALLADDDIAAHVAAGAFVPLNVGADGAFGVVARVGTVDTPARLTPREGVHLLVESEPYLFVSAGTAMLSGIEHVAADAREGLPMAVPPGRWRVTVALIEWDAEPGARDGSGGPGPGALPDFVVLAHPDTGAGPYRRSILTFDQPRAA</sequence>
<dbReference type="RefSeq" id="WP_203940673.1">
    <property type="nucleotide sequence ID" value="NZ_BAAAGJ010000005.1"/>
</dbReference>
<evidence type="ECO:0000313" key="2">
    <source>
        <dbReference type="Proteomes" id="UP000652013"/>
    </source>
</evidence>
<name>A0A8J3YCA5_9ACTN</name>
<reference evidence="1" key="1">
    <citation type="submission" date="2021-01" db="EMBL/GenBank/DDBJ databases">
        <title>Whole genome shotgun sequence of Spirilliplanes yamanashiensis NBRC 15828.</title>
        <authorList>
            <person name="Komaki H."/>
            <person name="Tamura T."/>
        </authorList>
    </citation>
    <scope>NUCLEOTIDE SEQUENCE</scope>
    <source>
        <strain evidence="1">NBRC 15828</strain>
    </source>
</reference>
<evidence type="ECO:0000313" key="1">
    <source>
        <dbReference type="EMBL" id="GIJ05464.1"/>
    </source>
</evidence>
<gene>
    <name evidence="1" type="ORF">Sya03_48160</name>
</gene>
<proteinExistence type="predicted"/>
<keyword evidence="2" id="KW-1185">Reference proteome</keyword>
<dbReference type="AlphaFoldDB" id="A0A8J3YCA5"/>
<protein>
    <submittedName>
        <fullName evidence="1">Uncharacterized protein</fullName>
    </submittedName>
</protein>
<dbReference type="EMBL" id="BOOY01000033">
    <property type="protein sequence ID" value="GIJ05464.1"/>
    <property type="molecule type" value="Genomic_DNA"/>
</dbReference>
<accession>A0A8J3YCA5</accession>